<name>A0ACB7SNR9_HYAAI</name>
<dbReference type="EMBL" id="CM023483">
    <property type="protein sequence ID" value="KAH6936842.1"/>
    <property type="molecule type" value="Genomic_DNA"/>
</dbReference>
<evidence type="ECO:0000313" key="1">
    <source>
        <dbReference type="EMBL" id="KAH6936842.1"/>
    </source>
</evidence>
<proteinExistence type="predicted"/>
<accession>A0ACB7SNR9</accession>
<evidence type="ECO:0000313" key="2">
    <source>
        <dbReference type="Proteomes" id="UP000821845"/>
    </source>
</evidence>
<dbReference type="Proteomes" id="UP000821845">
    <property type="component" value="Chromosome 3"/>
</dbReference>
<organism evidence="1 2">
    <name type="scientific">Hyalomma asiaticum</name>
    <name type="common">Tick</name>
    <dbReference type="NCBI Taxonomy" id="266040"/>
    <lineage>
        <taxon>Eukaryota</taxon>
        <taxon>Metazoa</taxon>
        <taxon>Ecdysozoa</taxon>
        <taxon>Arthropoda</taxon>
        <taxon>Chelicerata</taxon>
        <taxon>Arachnida</taxon>
        <taxon>Acari</taxon>
        <taxon>Parasitiformes</taxon>
        <taxon>Ixodida</taxon>
        <taxon>Ixodoidea</taxon>
        <taxon>Ixodidae</taxon>
        <taxon>Hyalomminae</taxon>
        <taxon>Hyalomma</taxon>
    </lineage>
</organism>
<protein>
    <submittedName>
        <fullName evidence="1">Uncharacterized protein</fullName>
    </submittedName>
</protein>
<comment type="caution">
    <text evidence="1">The sequence shown here is derived from an EMBL/GenBank/DDBJ whole genome shotgun (WGS) entry which is preliminary data.</text>
</comment>
<sequence length="584" mass="62889">MSNNRERVGDKTATADALSSAQAAVRGPSKVVTSTAVTAGAPATPKAPAAVDRQTPQRSDDRPPKRRSSIGSQASQASRSSRSKRKQRKQKADDDLQSQRRQEAKSSDVNHANGPSGSVVLLSPAGPLPTGVISYDNASPAVPFAHPIAPDSDAVLPAGTVLPDDVVLPADANRPFSSKVATATLPAKSIFPATSAELASHTASPTCALPFDDGGVPAAVPLAGAAAGTIPTADAVSPSGPVPSTASDVTPATVQYSANVAALVNSARALLSPPNTRPLEADSRRTSVASVAAALVFKPKTMRRWRMNEFSRGADSSAPEPSTHSLNTPAILIGFCSVVLILVFFFVFVGTRKTADKEPVCDTSDCRLHRYMLESGLDPSIDPCENFSAYVCAKWKPRHRSARSTLSDMVFEWLSDLPERLRRGATQLPATTKATNMFDVCMNQVESTADAALRFLRDRGLEWLNDSADGSSSPAEVLFDLAFNWQVPLWFRIQMLPKSQEYPHQLRLLFAPNDLISQWAPFFNDINEQLYVRYWTIFYHQLTSGNATPPTKAAINESFHVQRFVFDVLLKAATNRNRGPPCCH</sequence>
<gene>
    <name evidence="1" type="ORF">HPB50_023721</name>
</gene>
<keyword evidence="2" id="KW-1185">Reference proteome</keyword>
<reference evidence="1" key="1">
    <citation type="submission" date="2020-05" db="EMBL/GenBank/DDBJ databases">
        <title>Large-scale comparative analyses of tick genomes elucidate their genetic diversity and vector capacities.</title>
        <authorList>
            <person name="Jia N."/>
            <person name="Wang J."/>
            <person name="Shi W."/>
            <person name="Du L."/>
            <person name="Sun Y."/>
            <person name="Zhan W."/>
            <person name="Jiang J."/>
            <person name="Wang Q."/>
            <person name="Zhang B."/>
            <person name="Ji P."/>
            <person name="Sakyi L.B."/>
            <person name="Cui X."/>
            <person name="Yuan T."/>
            <person name="Jiang B."/>
            <person name="Yang W."/>
            <person name="Lam T.T.-Y."/>
            <person name="Chang Q."/>
            <person name="Ding S."/>
            <person name="Wang X."/>
            <person name="Zhu J."/>
            <person name="Ruan X."/>
            <person name="Zhao L."/>
            <person name="Wei J."/>
            <person name="Que T."/>
            <person name="Du C."/>
            <person name="Cheng J."/>
            <person name="Dai P."/>
            <person name="Han X."/>
            <person name="Huang E."/>
            <person name="Gao Y."/>
            <person name="Liu J."/>
            <person name="Shao H."/>
            <person name="Ye R."/>
            <person name="Li L."/>
            <person name="Wei W."/>
            <person name="Wang X."/>
            <person name="Wang C."/>
            <person name="Yang T."/>
            <person name="Huo Q."/>
            <person name="Li W."/>
            <person name="Guo W."/>
            <person name="Chen H."/>
            <person name="Zhou L."/>
            <person name="Ni X."/>
            <person name="Tian J."/>
            <person name="Zhou Y."/>
            <person name="Sheng Y."/>
            <person name="Liu T."/>
            <person name="Pan Y."/>
            <person name="Xia L."/>
            <person name="Li J."/>
            <person name="Zhao F."/>
            <person name="Cao W."/>
        </authorList>
    </citation>
    <scope>NUCLEOTIDE SEQUENCE</scope>
    <source>
        <strain evidence="1">Hyas-2018</strain>
    </source>
</reference>